<dbReference type="GO" id="GO:0000150">
    <property type="term" value="F:DNA strand exchange activity"/>
    <property type="evidence" value="ECO:0007669"/>
    <property type="project" value="InterPro"/>
</dbReference>
<keyword evidence="7" id="KW-1185">Reference proteome</keyword>
<protein>
    <submittedName>
        <fullName evidence="4">Recombinase family protein</fullName>
    </submittedName>
</protein>
<sequence length="553" mass="64730">MYTAIYPRVSTGMQASEGTSLDAQIEICMRKAKDLGIPESMIKVYREEGFTGEDIDRPAMNEFRQDVAQGLVRRLIVTHPDRLTRDLTDKLILCRELERSNIELVFVDTEYRNTPEGQLFFNLMSSIAQYELSLIKKRTVRGRLKAVEKDKKIMPMRVAPYGYDLHENTLIINAQEAEFVQKIYHWYVHENYTLREIGDRLYALGAVPKRGESRNWSASSIRRVLTSEVYIGKFYYNRRETRKIRGEKTKNGTPKKTYAFREEKDWIEVTVPSIIDPQLFELAQVQKEKNMKRSGNVKYEYLLKSMIRCGHCGRMWQATTYTGRVNKETGEKIRYTCYRCPNLFPKKYGEGVEKCPTQTLRADMLDHYVWQLILETLSNPDDYMERLQSKSNEINLELQSAADHIKRQLEQKEKEKEKIKIMFKREVIDEQEMLTEMQKINAGLKSLEQELAGYEKQLSEQAEKEISANRIAEVSKAVRNFIESAGDELTLEEKRHILETLVDEVIIRYDGNEVQITAVGALDELKRQQFLQHEDDIGSCSQPQKVREHRRRQ</sequence>
<reference evidence="5" key="2">
    <citation type="submission" date="2021-04" db="EMBL/GenBank/DDBJ databases">
        <title>Brevibacillus composti FJAT-54423, complete genome.</title>
        <authorList>
            <person name="Tang R."/>
        </authorList>
    </citation>
    <scope>NUCLEOTIDE SEQUENCE</scope>
    <source>
        <strain evidence="5">FJAT-54424</strain>
    </source>
</reference>
<evidence type="ECO:0000313" key="5">
    <source>
        <dbReference type="EMBL" id="QUO40275.1"/>
    </source>
</evidence>
<reference evidence="4 6" key="1">
    <citation type="submission" date="2020-12" db="EMBL/GenBank/DDBJ databases">
        <title>strain FJAT-54423T represents a novel species of the genus Brevibacillus.</title>
        <authorList>
            <person name="Tang R."/>
        </authorList>
    </citation>
    <scope>NUCLEOTIDE SEQUENCE [LARGE SCALE GENOMIC DNA]</scope>
    <source>
        <strain evidence="4 6">FJAT-54423</strain>
    </source>
</reference>
<dbReference type="GO" id="GO:0003677">
    <property type="term" value="F:DNA binding"/>
    <property type="evidence" value="ECO:0007669"/>
    <property type="project" value="InterPro"/>
</dbReference>
<evidence type="ECO:0000313" key="4">
    <source>
        <dbReference type="EMBL" id="QQE73194.1"/>
    </source>
</evidence>
<evidence type="ECO:0000259" key="2">
    <source>
        <dbReference type="PROSITE" id="PS51736"/>
    </source>
</evidence>
<dbReference type="Pfam" id="PF07508">
    <property type="entry name" value="Recombinase"/>
    <property type="match status" value="1"/>
</dbReference>
<dbReference type="InterPro" id="IPR038109">
    <property type="entry name" value="DNA_bind_recomb_sf"/>
</dbReference>
<dbReference type="SUPFAM" id="SSF53041">
    <property type="entry name" value="Resolvase-like"/>
    <property type="match status" value="1"/>
</dbReference>
<dbReference type="EMBL" id="CP073708">
    <property type="protein sequence ID" value="QUO40275.1"/>
    <property type="molecule type" value="Genomic_DNA"/>
</dbReference>
<feature type="domain" description="Resolvase/invertase-type recombinase catalytic" evidence="2">
    <location>
        <begin position="2"/>
        <end position="150"/>
    </location>
</feature>
<dbReference type="InterPro" id="IPR025827">
    <property type="entry name" value="Zn_ribbon_recom_dom"/>
</dbReference>
<dbReference type="Gene3D" id="3.90.1750.20">
    <property type="entry name" value="Putative Large Serine Recombinase, Chain B, Domain 2"/>
    <property type="match status" value="1"/>
</dbReference>
<feature type="coiled-coil region" evidence="1">
    <location>
        <begin position="384"/>
        <end position="464"/>
    </location>
</feature>
<dbReference type="InterPro" id="IPR050639">
    <property type="entry name" value="SSR_resolvase"/>
</dbReference>
<dbReference type="PANTHER" id="PTHR30461:SF23">
    <property type="entry name" value="DNA RECOMBINASE-RELATED"/>
    <property type="match status" value="1"/>
</dbReference>
<dbReference type="PROSITE" id="PS51736">
    <property type="entry name" value="RECOMBINASES_3"/>
    <property type="match status" value="1"/>
</dbReference>
<dbReference type="RefSeq" id="WP_198826823.1">
    <property type="nucleotide sequence ID" value="NZ_CP066308.1"/>
</dbReference>
<dbReference type="Pfam" id="PF00239">
    <property type="entry name" value="Resolvase"/>
    <property type="match status" value="1"/>
</dbReference>
<dbReference type="InterPro" id="IPR006119">
    <property type="entry name" value="Resolv_N"/>
</dbReference>
<dbReference type="PANTHER" id="PTHR30461">
    <property type="entry name" value="DNA-INVERTASE FROM LAMBDOID PROPHAGE"/>
    <property type="match status" value="1"/>
</dbReference>
<evidence type="ECO:0000313" key="6">
    <source>
        <dbReference type="Proteomes" id="UP000595847"/>
    </source>
</evidence>
<dbReference type="InterPro" id="IPR036162">
    <property type="entry name" value="Resolvase-like_N_sf"/>
</dbReference>
<proteinExistence type="predicted"/>
<dbReference type="AlphaFoldDB" id="A0A7T5EIG7"/>
<keyword evidence="1" id="KW-0175">Coiled coil</keyword>
<dbReference type="PROSITE" id="PS51737">
    <property type="entry name" value="RECOMBINASE_DNA_BIND"/>
    <property type="match status" value="1"/>
</dbReference>
<dbReference type="Proteomes" id="UP000677234">
    <property type="component" value="Chromosome"/>
</dbReference>
<dbReference type="KEGG" id="bcop:JD108_14930"/>
<dbReference type="InterPro" id="IPR011109">
    <property type="entry name" value="DNA_bind_recombinase_dom"/>
</dbReference>
<dbReference type="EMBL" id="CP066308">
    <property type="protein sequence ID" value="QQE73194.1"/>
    <property type="molecule type" value="Genomic_DNA"/>
</dbReference>
<organism evidence="4 6">
    <name type="scientific">Brevibacillus composti</name>
    <dbReference type="NCBI Taxonomy" id="2796470"/>
    <lineage>
        <taxon>Bacteria</taxon>
        <taxon>Bacillati</taxon>
        <taxon>Bacillota</taxon>
        <taxon>Bacilli</taxon>
        <taxon>Bacillales</taxon>
        <taxon>Paenibacillaceae</taxon>
        <taxon>Brevibacillus</taxon>
    </lineage>
</organism>
<evidence type="ECO:0000256" key="1">
    <source>
        <dbReference type="SAM" id="Coils"/>
    </source>
</evidence>
<dbReference type="SMART" id="SM00857">
    <property type="entry name" value="Resolvase"/>
    <property type="match status" value="1"/>
</dbReference>
<accession>A0A7T5EIG7</accession>
<evidence type="ECO:0000313" key="7">
    <source>
        <dbReference type="Proteomes" id="UP000677234"/>
    </source>
</evidence>
<dbReference type="Gene3D" id="3.40.50.1390">
    <property type="entry name" value="Resolvase, N-terminal catalytic domain"/>
    <property type="match status" value="1"/>
</dbReference>
<name>A0A7T5EIG7_9BACL</name>
<evidence type="ECO:0000259" key="3">
    <source>
        <dbReference type="PROSITE" id="PS51737"/>
    </source>
</evidence>
<gene>
    <name evidence="4" type="ORF">JD108_14930</name>
    <name evidence="5" type="ORF">KDJ56_14875</name>
</gene>
<dbReference type="Pfam" id="PF13408">
    <property type="entry name" value="Zn_ribbon_recom"/>
    <property type="match status" value="1"/>
</dbReference>
<dbReference type="Proteomes" id="UP000595847">
    <property type="component" value="Chromosome"/>
</dbReference>
<dbReference type="CDD" id="cd00338">
    <property type="entry name" value="Ser_Recombinase"/>
    <property type="match status" value="1"/>
</dbReference>
<feature type="domain" description="Recombinase" evidence="3">
    <location>
        <begin position="160"/>
        <end position="294"/>
    </location>
</feature>